<dbReference type="AlphaFoldDB" id="A0A0A0D6U3"/>
<dbReference type="GO" id="GO:0051920">
    <property type="term" value="F:peroxiredoxin activity"/>
    <property type="evidence" value="ECO:0007669"/>
    <property type="project" value="InterPro"/>
</dbReference>
<feature type="domain" description="Carboxymuconolactone decarboxylase-like" evidence="1">
    <location>
        <begin position="27"/>
        <end position="95"/>
    </location>
</feature>
<evidence type="ECO:0000313" key="3">
    <source>
        <dbReference type="Proteomes" id="UP000029995"/>
    </source>
</evidence>
<dbReference type="NCBIfam" id="TIGR00778">
    <property type="entry name" value="ahpD_dom"/>
    <property type="match status" value="1"/>
</dbReference>
<sequence>MSARLDYAAVAPGAIKAQYGVHTYLEGCGLSMTLQELIFLRVSQINGCAYCLDMHAKALRKDGEGQQRLDAVAGWREAHGLFSARERAALAWAEALTLVADTRQVPDAIYDEVKAQFGDRELVDLTLAICSINSWNRLAVGFARGPEPDEQSRKAAAA</sequence>
<dbReference type="Gene3D" id="1.20.1290.10">
    <property type="entry name" value="AhpD-like"/>
    <property type="match status" value="1"/>
</dbReference>
<dbReference type="InterPro" id="IPR003779">
    <property type="entry name" value="CMD-like"/>
</dbReference>
<name>A0A0A0D6U3_9PROT</name>
<gene>
    <name evidence="2" type="ORF">P409_13750</name>
</gene>
<dbReference type="SUPFAM" id="SSF69118">
    <property type="entry name" value="AhpD-like"/>
    <property type="match status" value="1"/>
</dbReference>
<dbReference type="InterPro" id="IPR029032">
    <property type="entry name" value="AhpD-like"/>
</dbReference>
<evidence type="ECO:0000313" key="2">
    <source>
        <dbReference type="EMBL" id="KGM33810.1"/>
    </source>
</evidence>
<accession>A0A0A0D6U3</accession>
<dbReference type="Proteomes" id="UP000029995">
    <property type="component" value="Unassembled WGS sequence"/>
</dbReference>
<dbReference type="EMBL" id="JANX01000146">
    <property type="protein sequence ID" value="KGM33810.1"/>
    <property type="molecule type" value="Genomic_DNA"/>
</dbReference>
<reference evidence="2 3" key="1">
    <citation type="submission" date="2014-01" db="EMBL/GenBank/DDBJ databases">
        <title>Genome sequence determination for a cystic fibrosis isolate, Inquilinus limosus.</title>
        <authorList>
            <person name="Pino M."/>
            <person name="Di Conza J."/>
            <person name="Gutkind G."/>
        </authorList>
    </citation>
    <scope>NUCLEOTIDE SEQUENCE [LARGE SCALE GENOMIC DNA]</scope>
    <source>
        <strain evidence="2 3">MP06</strain>
    </source>
</reference>
<protein>
    <recommendedName>
        <fullName evidence="1">Carboxymuconolactone decarboxylase-like domain-containing protein</fullName>
    </recommendedName>
</protein>
<organism evidence="2 3">
    <name type="scientific">Inquilinus limosus MP06</name>
    <dbReference type="NCBI Taxonomy" id="1398085"/>
    <lineage>
        <taxon>Bacteria</taxon>
        <taxon>Pseudomonadati</taxon>
        <taxon>Pseudomonadota</taxon>
        <taxon>Alphaproteobacteria</taxon>
        <taxon>Rhodospirillales</taxon>
        <taxon>Rhodospirillaceae</taxon>
        <taxon>Inquilinus</taxon>
    </lineage>
</organism>
<evidence type="ECO:0000259" key="1">
    <source>
        <dbReference type="Pfam" id="PF02627"/>
    </source>
</evidence>
<proteinExistence type="predicted"/>
<dbReference type="PANTHER" id="PTHR34846:SF10">
    <property type="entry name" value="CYTOPLASMIC PROTEIN"/>
    <property type="match status" value="1"/>
</dbReference>
<dbReference type="Pfam" id="PF02627">
    <property type="entry name" value="CMD"/>
    <property type="match status" value="1"/>
</dbReference>
<dbReference type="OrthoDB" id="9801997at2"/>
<comment type="caution">
    <text evidence="2">The sequence shown here is derived from an EMBL/GenBank/DDBJ whole genome shotgun (WGS) entry which is preliminary data.</text>
</comment>
<dbReference type="RefSeq" id="WP_034837354.1">
    <property type="nucleotide sequence ID" value="NZ_JANX01000146.1"/>
</dbReference>
<dbReference type="InterPro" id="IPR004675">
    <property type="entry name" value="AhpD_core"/>
</dbReference>
<dbReference type="PANTHER" id="PTHR34846">
    <property type="entry name" value="4-CARBOXYMUCONOLACTONE DECARBOXYLASE FAMILY PROTEIN (AFU_ORTHOLOGUE AFUA_6G11590)"/>
    <property type="match status" value="1"/>
</dbReference>